<dbReference type="RefSeq" id="WP_272004389.1">
    <property type="nucleotide sequence ID" value="NZ_JAQNDN010000019.1"/>
</dbReference>
<comment type="caution">
    <text evidence="1">The sequence shown here is derived from an EMBL/GenBank/DDBJ whole genome shotgun (WGS) entry which is preliminary data.</text>
</comment>
<accession>A0ABT5BEI9</accession>
<keyword evidence="2" id="KW-1185">Reference proteome</keyword>
<organism evidence="1 2">
    <name type="scientific">Nannocystis radixulma</name>
    <dbReference type="NCBI Taxonomy" id="2995305"/>
    <lineage>
        <taxon>Bacteria</taxon>
        <taxon>Pseudomonadati</taxon>
        <taxon>Myxococcota</taxon>
        <taxon>Polyangia</taxon>
        <taxon>Nannocystales</taxon>
        <taxon>Nannocystaceae</taxon>
        <taxon>Nannocystis</taxon>
    </lineage>
</organism>
<gene>
    <name evidence="1" type="ORF">POL58_32675</name>
</gene>
<dbReference type="Proteomes" id="UP001217838">
    <property type="component" value="Unassembled WGS sequence"/>
</dbReference>
<evidence type="ECO:0000313" key="1">
    <source>
        <dbReference type="EMBL" id="MDC0672551.1"/>
    </source>
</evidence>
<evidence type="ECO:0000313" key="2">
    <source>
        <dbReference type="Proteomes" id="UP001217838"/>
    </source>
</evidence>
<dbReference type="EMBL" id="JAQNDN010000019">
    <property type="protein sequence ID" value="MDC0672551.1"/>
    <property type="molecule type" value="Genomic_DNA"/>
</dbReference>
<dbReference type="PROSITE" id="PS51257">
    <property type="entry name" value="PROKAR_LIPOPROTEIN"/>
    <property type="match status" value="1"/>
</dbReference>
<protein>
    <submittedName>
        <fullName evidence="1">Uncharacterized protein</fullName>
    </submittedName>
</protein>
<name>A0ABT5BEI9_9BACT</name>
<reference evidence="1 2" key="1">
    <citation type="submission" date="2022-11" db="EMBL/GenBank/DDBJ databases">
        <title>Minimal conservation of predation-associated metabolite biosynthetic gene clusters underscores biosynthetic potential of Myxococcota including descriptions for ten novel species: Archangium lansinium sp. nov., Myxococcus landrumus sp. nov., Nannocystis bai.</title>
        <authorList>
            <person name="Ahearne A."/>
            <person name="Stevens C."/>
            <person name="Dowd S."/>
        </authorList>
    </citation>
    <scope>NUCLEOTIDE SEQUENCE [LARGE SCALE GENOMIC DNA]</scope>
    <source>
        <strain evidence="1 2">NCELM</strain>
    </source>
</reference>
<sequence>MRALLVVPLLLLLACSERDRRCEHARDVMLAMWEQSIQDTLPDMPMSTRATFEHESRAAMARARKHFLPQCLALSPEGQACIARIDELAAADRDRRAELERCPKDLYGQPEPACATAARDRADRETAPCQSVLTTAFANVARP</sequence>
<proteinExistence type="predicted"/>